<comment type="caution">
    <text evidence="1">The sequence shown here is derived from an EMBL/GenBank/DDBJ whole genome shotgun (WGS) entry which is preliminary data.</text>
</comment>
<name>A0ACB6Z2Q5_THEGA</name>
<reference evidence="1" key="1">
    <citation type="submission" date="2019-10" db="EMBL/GenBank/DDBJ databases">
        <authorList>
            <consortium name="DOE Joint Genome Institute"/>
            <person name="Kuo A."/>
            <person name="Miyauchi S."/>
            <person name="Kiss E."/>
            <person name="Drula E."/>
            <person name="Kohler A."/>
            <person name="Sanchez-Garcia M."/>
            <person name="Andreopoulos B."/>
            <person name="Barry K.W."/>
            <person name="Bonito G."/>
            <person name="Buee M."/>
            <person name="Carver A."/>
            <person name="Chen C."/>
            <person name="Cichocki N."/>
            <person name="Clum A."/>
            <person name="Culley D."/>
            <person name="Crous P.W."/>
            <person name="Fauchery L."/>
            <person name="Girlanda M."/>
            <person name="Hayes R."/>
            <person name="Keri Z."/>
            <person name="Labutti K."/>
            <person name="Lipzen A."/>
            <person name="Lombard V."/>
            <person name="Magnuson J."/>
            <person name="Maillard F."/>
            <person name="Morin E."/>
            <person name="Murat C."/>
            <person name="Nolan M."/>
            <person name="Ohm R."/>
            <person name="Pangilinan J."/>
            <person name="Pereira M."/>
            <person name="Perotto S."/>
            <person name="Peter M."/>
            <person name="Riley R."/>
            <person name="Sitrit Y."/>
            <person name="Stielow B."/>
            <person name="Szollosi G."/>
            <person name="Zifcakova L."/>
            <person name="Stursova M."/>
            <person name="Spatafora J.W."/>
            <person name="Tedersoo L."/>
            <person name="Vaario L.-M."/>
            <person name="Yamada A."/>
            <person name="Yan M."/>
            <person name="Wang P."/>
            <person name="Xu J."/>
            <person name="Bruns T."/>
            <person name="Baldrian P."/>
            <person name="Vilgalys R."/>
            <person name="Henrissat B."/>
            <person name="Grigoriev I.V."/>
            <person name="Hibbett D."/>
            <person name="Nagy L.G."/>
            <person name="Martin F.M."/>
        </authorList>
    </citation>
    <scope>NUCLEOTIDE SEQUENCE</scope>
    <source>
        <strain evidence="1">P2</strain>
    </source>
</reference>
<evidence type="ECO:0000313" key="2">
    <source>
        <dbReference type="Proteomes" id="UP000886501"/>
    </source>
</evidence>
<evidence type="ECO:0000313" key="1">
    <source>
        <dbReference type="EMBL" id="KAF9643843.1"/>
    </source>
</evidence>
<organism evidence="1 2">
    <name type="scientific">Thelephora ganbajun</name>
    <name type="common">Ganba fungus</name>
    <dbReference type="NCBI Taxonomy" id="370292"/>
    <lineage>
        <taxon>Eukaryota</taxon>
        <taxon>Fungi</taxon>
        <taxon>Dikarya</taxon>
        <taxon>Basidiomycota</taxon>
        <taxon>Agaricomycotina</taxon>
        <taxon>Agaricomycetes</taxon>
        <taxon>Thelephorales</taxon>
        <taxon>Thelephoraceae</taxon>
        <taxon>Thelephora</taxon>
    </lineage>
</organism>
<protein>
    <submittedName>
        <fullName evidence="1">Uncharacterized protein</fullName>
    </submittedName>
</protein>
<sequence length="351" mass="39353">MSFFKRKEQNLIPPVESEQKGPAPSLSSAPSYRSSASTYVASRDGDLYGNNNGSYNQQPSSGGYGGGGGGGYDSSRGGAPDPNRSELFSGYNPERAGKNRFTASDRGPELQEPVPGEENEEDVEGIKQQIRTTKQESVNSTRNALRLAREAEETARGTLLKLGDQSEKLANTERHLDISKNHALRAEDNTDELKKLNRSIFRPAITFNKEAKRAAKEAKIQSRYDEDREERERTLMEVRETQNNLGKAGTYGRDEEGIGGRRQHTTAQQAVRKEQRSRFQFEATESDNEIEDELDDNLDEIADATKRLKALGTSMGQELDNQNQRIDRISEKATSLDNRMFKNTERLKRIK</sequence>
<keyword evidence="2" id="KW-1185">Reference proteome</keyword>
<proteinExistence type="predicted"/>
<dbReference type="Proteomes" id="UP000886501">
    <property type="component" value="Unassembled WGS sequence"/>
</dbReference>
<dbReference type="EMBL" id="MU118181">
    <property type="protein sequence ID" value="KAF9643843.1"/>
    <property type="molecule type" value="Genomic_DNA"/>
</dbReference>
<gene>
    <name evidence="1" type="ORF">BDM02DRAFT_1312520</name>
</gene>
<accession>A0ACB6Z2Q5</accession>
<reference evidence="1" key="2">
    <citation type="journal article" date="2020" name="Nat. Commun.">
        <title>Large-scale genome sequencing of mycorrhizal fungi provides insights into the early evolution of symbiotic traits.</title>
        <authorList>
            <person name="Miyauchi S."/>
            <person name="Kiss E."/>
            <person name="Kuo A."/>
            <person name="Drula E."/>
            <person name="Kohler A."/>
            <person name="Sanchez-Garcia M."/>
            <person name="Morin E."/>
            <person name="Andreopoulos B."/>
            <person name="Barry K.W."/>
            <person name="Bonito G."/>
            <person name="Buee M."/>
            <person name="Carver A."/>
            <person name="Chen C."/>
            <person name="Cichocki N."/>
            <person name="Clum A."/>
            <person name="Culley D."/>
            <person name="Crous P.W."/>
            <person name="Fauchery L."/>
            <person name="Girlanda M."/>
            <person name="Hayes R.D."/>
            <person name="Keri Z."/>
            <person name="LaButti K."/>
            <person name="Lipzen A."/>
            <person name="Lombard V."/>
            <person name="Magnuson J."/>
            <person name="Maillard F."/>
            <person name="Murat C."/>
            <person name="Nolan M."/>
            <person name="Ohm R.A."/>
            <person name="Pangilinan J."/>
            <person name="Pereira M.F."/>
            <person name="Perotto S."/>
            <person name="Peter M."/>
            <person name="Pfister S."/>
            <person name="Riley R."/>
            <person name="Sitrit Y."/>
            <person name="Stielow J.B."/>
            <person name="Szollosi G."/>
            <person name="Zifcakova L."/>
            <person name="Stursova M."/>
            <person name="Spatafora J.W."/>
            <person name="Tedersoo L."/>
            <person name="Vaario L.M."/>
            <person name="Yamada A."/>
            <person name="Yan M."/>
            <person name="Wang P."/>
            <person name="Xu J."/>
            <person name="Bruns T."/>
            <person name="Baldrian P."/>
            <person name="Vilgalys R."/>
            <person name="Dunand C."/>
            <person name="Henrissat B."/>
            <person name="Grigoriev I.V."/>
            <person name="Hibbett D."/>
            <person name="Nagy L.G."/>
            <person name="Martin F.M."/>
        </authorList>
    </citation>
    <scope>NUCLEOTIDE SEQUENCE</scope>
    <source>
        <strain evidence="1">P2</strain>
    </source>
</reference>